<dbReference type="InterPro" id="IPR003658">
    <property type="entry name" value="Anti-sigma_ant"/>
</dbReference>
<dbReference type="PATRIC" id="fig|398512.5.peg.2518"/>
<evidence type="ECO:0000259" key="5">
    <source>
        <dbReference type="PROSITE" id="PS50801"/>
    </source>
</evidence>
<evidence type="ECO:0000256" key="2">
    <source>
        <dbReference type="ARBA" id="ARBA00022553"/>
    </source>
</evidence>
<evidence type="ECO:0000313" key="6">
    <source>
        <dbReference type="EMBL" id="KNY27148.1"/>
    </source>
</evidence>
<evidence type="ECO:0000256" key="4">
    <source>
        <dbReference type="RuleBase" id="RU003749"/>
    </source>
</evidence>
<dbReference type="Gene3D" id="3.30.750.24">
    <property type="entry name" value="STAS domain"/>
    <property type="match status" value="1"/>
</dbReference>
<evidence type="ECO:0000256" key="1">
    <source>
        <dbReference type="ARBA" id="ARBA00009013"/>
    </source>
</evidence>
<dbReference type="SUPFAM" id="SSF52091">
    <property type="entry name" value="SpoIIaa-like"/>
    <property type="match status" value="1"/>
</dbReference>
<dbReference type="AlphaFoldDB" id="A0A0L6JMY1"/>
<dbReference type="EMBL" id="LGTC01000001">
    <property type="protein sequence ID" value="KNY27148.1"/>
    <property type="molecule type" value="Genomic_DNA"/>
</dbReference>
<organism evidence="6 7">
    <name type="scientific">Pseudobacteroides cellulosolvens ATCC 35603 = DSM 2933</name>
    <dbReference type="NCBI Taxonomy" id="398512"/>
    <lineage>
        <taxon>Bacteria</taxon>
        <taxon>Bacillati</taxon>
        <taxon>Bacillota</taxon>
        <taxon>Clostridia</taxon>
        <taxon>Eubacteriales</taxon>
        <taxon>Oscillospiraceae</taxon>
        <taxon>Pseudobacteroides</taxon>
    </lineage>
</organism>
<dbReference type="STRING" id="398512.Bccel_2416"/>
<comment type="function">
    <text evidence="3">Positive regulator of sigma-B activity. Non-phosphorylated RsbV binds to RsbW, preventing its association with sigma-B. When phosphorylated, releases RsbW, which is then free to complex with and inactivate sigma-B.</text>
</comment>
<dbReference type="eggNOG" id="COG1366">
    <property type="taxonomic scope" value="Bacteria"/>
</dbReference>
<keyword evidence="7" id="KW-1185">Reference proteome</keyword>
<protein>
    <recommendedName>
        <fullName evidence="4">Anti-sigma factor antagonist</fullName>
    </recommendedName>
</protein>
<name>A0A0L6JMY1_9FIRM</name>
<dbReference type="Pfam" id="PF01740">
    <property type="entry name" value="STAS"/>
    <property type="match status" value="1"/>
</dbReference>
<comment type="similarity">
    <text evidence="1 4">Belongs to the anti-sigma-factor antagonist family.</text>
</comment>
<dbReference type="PANTHER" id="PTHR33495:SF9">
    <property type="entry name" value="ANTI-SIGMA-B FACTOR ANTAGONIST"/>
    <property type="match status" value="1"/>
</dbReference>
<dbReference type="Proteomes" id="UP000036923">
    <property type="component" value="Unassembled WGS sequence"/>
</dbReference>
<evidence type="ECO:0000313" key="7">
    <source>
        <dbReference type="Proteomes" id="UP000036923"/>
    </source>
</evidence>
<dbReference type="PANTHER" id="PTHR33495">
    <property type="entry name" value="ANTI-SIGMA FACTOR ANTAGONIST TM_1081-RELATED-RELATED"/>
    <property type="match status" value="1"/>
</dbReference>
<comment type="caution">
    <text evidence="6">The sequence shown here is derived from an EMBL/GenBank/DDBJ whole genome shotgun (WGS) entry which is preliminary data.</text>
</comment>
<evidence type="ECO:0000256" key="3">
    <source>
        <dbReference type="ARBA" id="ARBA00024670"/>
    </source>
</evidence>
<dbReference type="InterPro" id="IPR036513">
    <property type="entry name" value="STAS_dom_sf"/>
</dbReference>
<reference evidence="7" key="1">
    <citation type="submission" date="2015-07" db="EMBL/GenBank/DDBJ databases">
        <title>Near-Complete Genome Sequence of the Cellulolytic Bacterium Bacteroides (Pseudobacteroides) cellulosolvens ATCC 35603.</title>
        <authorList>
            <person name="Dassa B."/>
            <person name="Utturkar S.M."/>
            <person name="Klingeman D.M."/>
            <person name="Hurt R.A."/>
            <person name="Keller M."/>
            <person name="Xu J."/>
            <person name="Reddy Y.H.K."/>
            <person name="Borovok I."/>
            <person name="Grinberg I.R."/>
            <person name="Lamed R."/>
            <person name="Zhivin O."/>
            <person name="Bayer E.A."/>
            <person name="Brown S.D."/>
        </authorList>
    </citation>
    <scope>NUCLEOTIDE SEQUENCE [LARGE SCALE GENOMIC DNA]</scope>
    <source>
        <strain evidence="7">DSM 2933</strain>
    </source>
</reference>
<accession>A0A0L6JMY1</accession>
<keyword evidence="2" id="KW-0597">Phosphoprotein</keyword>
<dbReference type="PROSITE" id="PS50801">
    <property type="entry name" value="STAS"/>
    <property type="match status" value="1"/>
</dbReference>
<dbReference type="NCBIfam" id="TIGR00377">
    <property type="entry name" value="ant_ant_sig"/>
    <property type="match status" value="1"/>
</dbReference>
<sequence length="105" mass="11827">MAEELGYREEHTGGSVDIYLAGELDIYSSEGFKEKLYNTADTTDVDLKIHCDNLRYIDSTGLGIFVGALKRVKGKNKNIILINLKDNLKKLFIITGLDKVFIIEE</sequence>
<gene>
    <name evidence="6" type="ORF">Bccel_2416</name>
</gene>
<proteinExistence type="inferred from homology"/>
<dbReference type="OrthoDB" id="9793697at2"/>
<dbReference type="RefSeq" id="WP_036945663.1">
    <property type="nucleotide sequence ID" value="NZ_JQKC01000066.1"/>
</dbReference>
<dbReference type="InterPro" id="IPR002645">
    <property type="entry name" value="STAS_dom"/>
</dbReference>
<feature type="domain" description="STAS" evidence="5">
    <location>
        <begin position="18"/>
        <end position="105"/>
    </location>
</feature>
<dbReference type="GO" id="GO:0043856">
    <property type="term" value="F:anti-sigma factor antagonist activity"/>
    <property type="evidence" value="ECO:0007669"/>
    <property type="project" value="InterPro"/>
</dbReference>
<dbReference type="CDD" id="cd07043">
    <property type="entry name" value="STAS_anti-anti-sigma_factors"/>
    <property type="match status" value="1"/>
</dbReference>